<dbReference type="InterPro" id="IPR004617">
    <property type="entry name" value="ApaH"/>
</dbReference>
<evidence type="ECO:0000256" key="2">
    <source>
        <dbReference type="ARBA" id="ARBA00005419"/>
    </source>
</evidence>
<dbReference type="PIRSF" id="PIRSF000903">
    <property type="entry name" value="B5n-ttraPtase_sm"/>
    <property type="match status" value="1"/>
</dbReference>
<dbReference type="GO" id="GO:0008803">
    <property type="term" value="F:bis(5'-nucleosyl)-tetraphosphatase (symmetrical) activity"/>
    <property type="evidence" value="ECO:0007669"/>
    <property type="project" value="UniProtKB-UniRule"/>
</dbReference>
<dbReference type="Pfam" id="PF00149">
    <property type="entry name" value="Metallophos"/>
    <property type="match status" value="1"/>
</dbReference>
<dbReference type="RefSeq" id="WP_188026366.1">
    <property type="nucleotide sequence ID" value="NZ_JACHGR010000004.1"/>
</dbReference>
<sequence length="276" mass="31066">MATYFVGDVQGCNDELQQLLALAQFNPLNDELWLTGDLVARGPKSLDVLRFVHGLGDRATTVLGNHDLNLLAVAAGHAHPKKKDKTENILTAPDCDELMSWLRTRPIMAEHPVLPVMMTHAGLSPQWDLATARHCAREVEMLLSSDQGNWLLGHMYGEEPSHWDHRLTGLPRWRYIINSFTRMRFCRTDGSLEFKCKESPEDKPAQLAPWFEVRQAAPDEPHLVFGHWAALMGKCPLPTIKALDTGCVWGNQLTLWRWEDNAMFSLNCPAYASGGE</sequence>
<dbReference type="PANTHER" id="PTHR40942:SF4">
    <property type="entry name" value="CYTOCHROME C5"/>
    <property type="match status" value="1"/>
</dbReference>
<dbReference type="NCBIfam" id="TIGR00668">
    <property type="entry name" value="apaH"/>
    <property type="match status" value="1"/>
</dbReference>
<comment type="function">
    <text evidence="1 5">Hydrolyzes diadenosine 5',5'''-P1,P4-tetraphosphate to yield ADP.</text>
</comment>
<keyword evidence="3 5" id="KW-0378">Hydrolase</keyword>
<evidence type="ECO:0000259" key="6">
    <source>
        <dbReference type="Pfam" id="PF00149"/>
    </source>
</evidence>
<dbReference type="EMBL" id="JACHGR010000004">
    <property type="protein sequence ID" value="MBB6055597.1"/>
    <property type="molecule type" value="Genomic_DNA"/>
</dbReference>
<reference evidence="7 8" key="1">
    <citation type="submission" date="2020-08" db="EMBL/GenBank/DDBJ databases">
        <title>Genomic Encyclopedia of Type Strains, Phase IV (KMG-IV): sequencing the most valuable type-strain genomes for metagenomic binning, comparative biology and taxonomic classification.</title>
        <authorList>
            <person name="Goeker M."/>
        </authorList>
    </citation>
    <scope>NUCLEOTIDE SEQUENCE [LARGE SCALE GENOMIC DNA]</scope>
    <source>
        <strain evidence="7 8">DSM 22975</strain>
    </source>
</reference>
<dbReference type="CDD" id="cd07422">
    <property type="entry name" value="MPP_ApaH"/>
    <property type="match status" value="1"/>
</dbReference>
<feature type="domain" description="Calcineurin-like phosphoesterase" evidence="6">
    <location>
        <begin position="3"/>
        <end position="182"/>
    </location>
</feature>
<evidence type="ECO:0000256" key="5">
    <source>
        <dbReference type="HAMAP-Rule" id="MF_00199"/>
    </source>
</evidence>
<proteinExistence type="inferred from homology"/>
<dbReference type="NCBIfam" id="NF001204">
    <property type="entry name" value="PRK00166.1"/>
    <property type="match status" value="1"/>
</dbReference>
<dbReference type="EC" id="3.6.1.41" evidence="5"/>
<evidence type="ECO:0000256" key="3">
    <source>
        <dbReference type="ARBA" id="ARBA00022801"/>
    </source>
</evidence>
<protein>
    <recommendedName>
        <fullName evidence="5">Bis(5'-nucleosyl)-tetraphosphatase, symmetrical</fullName>
        <ecNumber evidence="5">3.6.1.41</ecNumber>
    </recommendedName>
    <alternativeName>
        <fullName evidence="5">Ap4A hydrolase</fullName>
    </alternativeName>
    <alternativeName>
        <fullName evidence="5">Diadenosine 5',5'''-P1,P4-tetraphosphate pyrophosphohydrolase</fullName>
    </alternativeName>
    <alternativeName>
        <fullName evidence="5">Diadenosine tetraphosphatase</fullName>
    </alternativeName>
</protein>
<evidence type="ECO:0000256" key="4">
    <source>
        <dbReference type="ARBA" id="ARBA00049417"/>
    </source>
</evidence>
<organism evidence="7 8">
    <name type="scientific">Tolumonas osonensis</name>
    <dbReference type="NCBI Taxonomy" id="675874"/>
    <lineage>
        <taxon>Bacteria</taxon>
        <taxon>Pseudomonadati</taxon>
        <taxon>Pseudomonadota</taxon>
        <taxon>Gammaproteobacteria</taxon>
        <taxon>Aeromonadales</taxon>
        <taxon>Aeromonadaceae</taxon>
        <taxon>Tolumonas</taxon>
    </lineage>
</organism>
<name>A0A841GDC1_9GAMM</name>
<evidence type="ECO:0000313" key="8">
    <source>
        <dbReference type="Proteomes" id="UP000585721"/>
    </source>
</evidence>
<comment type="caution">
    <text evidence="7">The sequence shown here is derived from an EMBL/GenBank/DDBJ whole genome shotgun (WGS) entry which is preliminary data.</text>
</comment>
<accession>A0A841GDC1</accession>
<dbReference type="PANTHER" id="PTHR40942">
    <property type="match status" value="1"/>
</dbReference>
<dbReference type="Proteomes" id="UP000585721">
    <property type="component" value="Unassembled WGS sequence"/>
</dbReference>
<evidence type="ECO:0000256" key="1">
    <source>
        <dbReference type="ARBA" id="ARBA00003413"/>
    </source>
</evidence>
<gene>
    <name evidence="5" type="primary">apaH</name>
    <name evidence="7" type="ORF">HNR75_001503</name>
</gene>
<dbReference type="AlphaFoldDB" id="A0A841GDC1"/>
<dbReference type="InterPro" id="IPR029052">
    <property type="entry name" value="Metallo-depent_PP-like"/>
</dbReference>
<dbReference type="InterPro" id="IPR004843">
    <property type="entry name" value="Calcineurin-like_PHP"/>
</dbReference>
<dbReference type="SUPFAM" id="SSF56300">
    <property type="entry name" value="Metallo-dependent phosphatases"/>
    <property type="match status" value="1"/>
</dbReference>
<evidence type="ECO:0000313" key="7">
    <source>
        <dbReference type="EMBL" id="MBB6055597.1"/>
    </source>
</evidence>
<dbReference type="HAMAP" id="MF_00199">
    <property type="entry name" value="ApaH"/>
    <property type="match status" value="1"/>
</dbReference>
<comment type="similarity">
    <text evidence="2 5">Belongs to the Ap4A hydrolase family.</text>
</comment>
<comment type="catalytic activity">
    <reaction evidence="4 5">
        <text>P(1),P(4)-bis(5'-adenosyl) tetraphosphate + H2O = 2 ADP + 2 H(+)</text>
        <dbReference type="Rhea" id="RHEA:24252"/>
        <dbReference type="ChEBI" id="CHEBI:15377"/>
        <dbReference type="ChEBI" id="CHEBI:15378"/>
        <dbReference type="ChEBI" id="CHEBI:58141"/>
        <dbReference type="ChEBI" id="CHEBI:456216"/>
        <dbReference type="EC" id="3.6.1.41"/>
    </reaction>
</comment>
<keyword evidence="8" id="KW-1185">Reference proteome</keyword>
<dbReference type="Gene3D" id="3.60.21.10">
    <property type="match status" value="1"/>
</dbReference>